<comment type="similarity">
    <text evidence="2 8">Belongs to the ammonia transporter channel (TC 1.A.11.2) family.</text>
</comment>
<evidence type="ECO:0000256" key="1">
    <source>
        <dbReference type="ARBA" id="ARBA00004141"/>
    </source>
</evidence>
<feature type="transmembrane region" description="Helical" evidence="8">
    <location>
        <begin position="452"/>
        <end position="471"/>
    </location>
</feature>
<comment type="subcellular location">
    <subcellularLocation>
        <location evidence="8">Cell membrane</location>
        <topology evidence="8">Multi-pass membrane protein</topology>
    </subcellularLocation>
    <subcellularLocation>
        <location evidence="1">Membrane</location>
        <topology evidence="1">Multi-pass membrane protein</topology>
    </subcellularLocation>
</comment>
<keyword evidence="3 8" id="KW-0813">Transport</keyword>
<evidence type="ECO:0000259" key="10">
    <source>
        <dbReference type="Pfam" id="PF00909"/>
    </source>
</evidence>
<evidence type="ECO:0000256" key="8">
    <source>
        <dbReference type="RuleBase" id="RU362002"/>
    </source>
</evidence>
<dbReference type="PROSITE" id="PS01219">
    <property type="entry name" value="AMMONIUM_TRANSP"/>
    <property type="match status" value="1"/>
</dbReference>
<feature type="domain" description="Ammonium transporter AmtB-like" evidence="10">
    <location>
        <begin position="50"/>
        <end position="498"/>
    </location>
</feature>
<dbReference type="InterPro" id="IPR024041">
    <property type="entry name" value="NH4_transpt_AmtB-like_dom"/>
</dbReference>
<feature type="transmembrane region" description="Helical" evidence="8">
    <location>
        <begin position="342"/>
        <end position="362"/>
    </location>
</feature>
<evidence type="ECO:0000256" key="7">
    <source>
        <dbReference type="ARBA" id="ARBA00023177"/>
    </source>
</evidence>
<feature type="transmembrane region" description="Helical" evidence="8">
    <location>
        <begin position="146"/>
        <end position="168"/>
    </location>
</feature>
<feature type="transmembrane region" description="Helical" evidence="8">
    <location>
        <begin position="244"/>
        <end position="265"/>
    </location>
</feature>
<name>A0A5C4N053_9RHOB</name>
<dbReference type="InterPro" id="IPR029020">
    <property type="entry name" value="Ammonium/urea_transptr"/>
</dbReference>
<dbReference type="Gene3D" id="1.10.3430.10">
    <property type="entry name" value="Ammonium transporter AmtB like domains"/>
    <property type="match status" value="1"/>
</dbReference>
<keyword evidence="4 8" id="KW-0812">Transmembrane</keyword>
<dbReference type="EMBL" id="VDFU01000009">
    <property type="protein sequence ID" value="TNC49830.1"/>
    <property type="molecule type" value="Genomic_DNA"/>
</dbReference>
<feature type="transmembrane region" description="Helical" evidence="8">
    <location>
        <begin position="397"/>
        <end position="420"/>
    </location>
</feature>
<feature type="transmembrane region" description="Helical" evidence="8">
    <location>
        <begin position="368"/>
        <end position="385"/>
    </location>
</feature>
<dbReference type="SUPFAM" id="SSF111352">
    <property type="entry name" value="Ammonium transporter"/>
    <property type="match status" value="1"/>
</dbReference>
<dbReference type="PANTHER" id="PTHR43029">
    <property type="entry name" value="AMMONIUM TRANSPORTER MEP2"/>
    <property type="match status" value="1"/>
</dbReference>
<organism evidence="11 12">
    <name type="scientific">Rubellimicrobium rubrum</name>
    <dbReference type="NCBI Taxonomy" id="2585369"/>
    <lineage>
        <taxon>Bacteria</taxon>
        <taxon>Pseudomonadati</taxon>
        <taxon>Pseudomonadota</taxon>
        <taxon>Alphaproteobacteria</taxon>
        <taxon>Rhodobacterales</taxon>
        <taxon>Roseobacteraceae</taxon>
        <taxon>Rubellimicrobium</taxon>
    </lineage>
</organism>
<dbReference type="Proteomes" id="UP000305887">
    <property type="component" value="Unassembled WGS sequence"/>
</dbReference>
<gene>
    <name evidence="11" type="ORF">FHG66_09960</name>
</gene>
<evidence type="ECO:0000256" key="2">
    <source>
        <dbReference type="ARBA" id="ARBA00005887"/>
    </source>
</evidence>
<keyword evidence="9" id="KW-0732">Signal</keyword>
<reference evidence="11 12" key="1">
    <citation type="submission" date="2019-06" db="EMBL/GenBank/DDBJ databases">
        <title>YIM 131921 draft genome.</title>
        <authorList>
            <person name="Jiang L."/>
        </authorList>
    </citation>
    <scope>NUCLEOTIDE SEQUENCE [LARGE SCALE GENOMIC DNA]</scope>
    <source>
        <strain evidence="11 12">YIM 131921</strain>
    </source>
</reference>
<dbReference type="GO" id="GO:0008519">
    <property type="term" value="F:ammonium channel activity"/>
    <property type="evidence" value="ECO:0007669"/>
    <property type="project" value="InterPro"/>
</dbReference>
<sequence length="500" mass="52454">MTNLKTFSGLAALGAALAAAPAWAQEAADASATAIAPYTYEQIVEKGDVAWMTMATVLVLLMIVPGLALFYGGLVRTKNMLSVLTQVFAITAVVSILWVTYGYSMAFTDGGAWNSFVGGFSKAFLRGVDATTVVATFTNGIYLPEFTFVAFQMTFACITPALIVGAFAERIKFSSLLVFIILWVTFIYFPMAHMVWWWGGPDFLAEQQTALLIAQAAGDTAAADTAAANLAANGLLWNWGALDFAGGTVVHINAGVAGLVGCLMLGRRVGYGRENFAPHSLTMTMIGAALLWVGWFGFNAGSNLEANSITSLAVINTFVAAAAAGVAWMFAEWFLKGHPSLLGLVSGVVAGLVAVTPAAGFAGPMGSIVLGIVASLVCFFFVAYLKAALRLDDSLDVFGIHGIGGIVGALATGILVNPALGGAGIPDYLSVPGTLQVGAYDFGFMITAQLKAVLFTLAFSGIGSFILFKLVDMLMGLRVREDVEREGLDLAEHGEPAYNM</sequence>
<feature type="transmembrane region" description="Helical" evidence="8">
    <location>
        <begin position="175"/>
        <end position="198"/>
    </location>
</feature>
<feature type="transmembrane region" description="Helical" evidence="8">
    <location>
        <begin position="277"/>
        <end position="297"/>
    </location>
</feature>
<evidence type="ECO:0000256" key="3">
    <source>
        <dbReference type="ARBA" id="ARBA00022448"/>
    </source>
</evidence>
<keyword evidence="12" id="KW-1185">Reference proteome</keyword>
<evidence type="ECO:0000256" key="6">
    <source>
        <dbReference type="ARBA" id="ARBA00023136"/>
    </source>
</evidence>
<evidence type="ECO:0000256" key="9">
    <source>
        <dbReference type="SAM" id="SignalP"/>
    </source>
</evidence>
<feature type="transmembrane region" description="Helical" evidence="8">
    <location>
        <begin position="309"/>
        <end position="330"/>
    </location>
</feature>
<accession>A0A5C4N053</accession>
<evidence type="ECO:0000313" key="11">
    <source>
        <dbReference type="EMBL" id="TNC49830.1"/>
    </source>
</evidence>
<evidence type="ECO:0000313" key="12">
    <source>
        <dbReference type="Proteomes" id="UP000305887"/>
    </source>
</evidence>
<dbReference type="OrthoDB" id="9814202at2"/>
<keyword evidence="7 8" id="KW-0924">Ammonia transport</keyword>
<feature type="transmembrane region" description="Helical" evidence="8">
    <location>
        <begin position="48"/>
        <end position="71"/>
    </location>
</feature>
<dbReference type="InterPro" id="IPR001905">
    <property type="entry name" value="Ammonium_transpt"/>
</dbReference>
<dbReference type="RefSeq" id="WP_139076606.1">
    <property type="nucleotide sequence ID" value="NZ_VDFU01000009.1"/>
</dbReference>
<evidence type="ECO:0000256" key="4">
    <source>
        <dbReference type="ARBA" id="ARBA00022692"/>
    </source>
</evidence>
<feature type="signal peptide" evidence="9">
    <location>
        <begin position="1"/>
        <end position="24"/>
    </location>
</feature>
<dbReference type="GO" id="GO:0005886">
    <property type="term" value="C:plasma membrane"/>
    <property type="evidence" value="ECO:0007669"/>
    <property type="project" value="UniProtKB-SubCell"/>
</dbReference>
<dbReference type="Pfam" id="PF00909">
    <property type="entry name" value="Ammonium_transp"/>
    <property type="match status" value="1"/>
</dbReference>
<protein>
    <recommendedName>
        <fullName evidence="8">Ammonium transporter</fullName>
    </recommendedName>
</protein>
<dbReference type="AlphaFoldDB" id="A0A5C4N053"/>
<dbReference type="InterPro" id="IPR018047">
    <property type="entry name" value="Ammonium_transpt_CS"/>
</dbReference>
<dbReference type="PANTHER" id="PTHR43029:SF10">
    <property type="entry name" value="AMMONIUM TRANSPORTER MEP2"/>
    <property type="match status" value="1"/>
</dbReference>
<keyword evidence="5 8" id="KW-1133">Transmembrane helix</keyword>
<dbReference type="NCBIfam" id="TIGR00836">
    <property type="entry name" value="amt"/>
    <property type="match status" value="1"/>
</dbReference>
<evidence type="ECO:0000256" key="5">
    <source>
        <dbReference type="ARBA" id="ARBA00022989"/>
    </source>
</evidence>
<proteinExistence type="inferred from homology"/>
<comment type="caution">
    <text evidence="11">The sequence shown here is derived from an EMBL/GenBank/DDBJ whole genome shotgun (WGS) entry which is preliminary data.</text>
</comment>
<feature type="transmembrane region" description="Helical" evidence="8">
    <location>
        <begin position="83"/>
        <end position="103"/>
    </location>
</feature>
<feature type="chain" id="PRO_5022968317" description="Ammonium transporter" evidence="9">
    <location>
        <begin position="25"/>
        <end position="500"/>
    </location>
</feature>
<keyword evidence="6 8" id="KW-0472">Membrane</keyword>